<dbReference type="EMBL" id="MT330372">
    <property type="protein sequence ID" value="QJI52249.1"/>
    <property type="molecule type" value="Genomic_DNA"/>
</dbReference>
<dbReference type="InterPro" id="IPR013320">
    <property type="entry name" value="ConA-like_dom_sf"/>
</dbReference>
<dbReference type="GeneID" id="62681170"/>
<protein>
    <submittedName>
        <fullName evidence="1">Uncharacterized protein</fullName>
    </submittedName>
</protein>
<evidence type="ECO:0000313" key="1">
    <source>
        <dbReference type="EMBL" id="QJI52249.1"/>
    </source>
</evidence>
<proteinExistence type="predicted"/>
<accession>A0A6M3YLM2</accession>
<dbReference type="RefSeq" id="YP_009998579.1">
    <property type="nucleotide sequence ID" value="NC_052989.1"/>
</dbReference>
<evidence type="ECO:0000313" key="2">
    <source>
        <dbReference type="Proteomes" id="UP000502753"/>
    </source>
</evidence>
<organism evidence="1 2">
    <name type="scientific">Cronobacter phage JC01</name>
    <dbReference type="NCBI Taxonomy" id="2729575"/>
    <lineage>
        <taxon>Viruses</taxon>
        <taxon>Duplodnaviria</taxon>
        <taxon>Heunggongvirae</taxon>
        <taxon>Uroviricota</taxon>
        <taxon>Caudoviricetes</taxon>
        <taxon>Casjensviridae</taxon>
        <taxon>Jacunavirus</taxon>
        <taxon>Jacunavirus JC01</taxon>
    </lineage>
</organism>
<dbReference type="KEGG" id="vg:62681170"/>
<keyword evidence="2" id="KW-1185">Reference proteome</keyword>
<name>A0A6M3YLM2_9CAUD</name>
<reference evidence="1 2" key="1">
    <citation type="submission" date="2020-04" db="EMBL/GenBank/DDBJ databases">
        <title>Characterization and complete genome analysis of a novel phage JC01 infecting Cronobacter sakazakii.</title>
        <authorList>
            <person name="Jiang J."/>
            <person name="Zhao C."/>
            <person name="Tie D."/>
            <person name="Li Z."/>
        </authorList>
    </citation>
    <scope>NUCLEOTIDE SEQUENCE [LARGE SCALE GENOMIC DNA]</scope>
</reference>
<dbReference type="SUPFAM" id="SSF49899">
    <property type="entry name" value="Concanavalin A-like lectins/glucanases"/>
    <property type="match status" value="1"/>
</dbReference>
<dbReference type="Proteomes" id="UP000502753">
    <property type="component" value="Segment"/>
</dbReference>
<sequence>MATFIDGFEQFDGDRTAALMRMAGYSVGGVTLAAGRKGNSRSVSCYRATLSRAWSMVDNLLTLGFAVKFDQRGPLLSVGSGANQLYLWVDPETGLVNLGTGLAAGTPGYINPLKNRWYYFELQLDKSTSKATLFVNGKQDISIPLPSFITGNLTVLLNPFQLFVAPKEDYGTRLYDDLYLNDGPRLGPIQVTSRFATADGSKTGWSFDGAATRWQAVSPPINELDKFIYTAIDGNENSFISGTSLPDNNPIRYLQLVTLFRKATSDPMSLDFNIGSQVKRESNISRDWTFRYTMMSASGYDADSIKAAEFGVKLILG</sequence>